<evidence type="ECO:0000313" key="1">
    <source>
        <dbReference type="EMBL" id="CAE7651431.1"/>
    </source>
</evidence>
<sequence>LKYVFTDLPANATVEELELSMHIATYWNRLAARGDPSWGAIPSWPKTELDEKGVAGPYLKLDVASAGGIQ</sequence>
<dbReference type="Proteomes" id="UP000601435">
    <property type="component" value="Unassembled WGS sequence"/>
</dbReference>
<dbReference type="AlphaFoldDB" id="A0A812VSF8"/>
<evidence type="ECO:0000313" key="2">
    <source>
        <dbReference type="Proteomes" id="UP000601435"/>
    </source>
</evidence>
<proteinExistence type="predicted"/>
<accession>A0A812VSF8</accession>
<protein>
    <submittedName>
        <fullName evidence="1">UxuA protein</fullName>
    </submittedName>
</protein>
<dbReference type="OrthoDB" id="425527at2759"/>
<comment type="caution">
    <text evidence="1">The sequence shown here is derived from an EMBL/GenBank/DDBJ whole genome shotgun (WGS) entry which is preliminary data.</text>
</comment>
<name>A0A812VSF8_9DINO</name>
<organism evidence="1 2">
    <name type="scientific">Symbiodinium necroappetens</name>
    <dbReference type="NCBI Taxonomy" id="1628268"/>
    <lineage>
        <taxon>Eukaryota</taxon>
        <taxon>Sar</taxon>
        <taxon>Alveolata</taxon>
        <taxon>Dinophyceae</taxon>
        <taxon>Suessiales</taxon>
        <taxon>Symbiodiniaceae</taxon>
        <taxon>Symbiodinium</taxon>
    </lineage>
</organism>
<dbReference type="EMBL" id="CAJNJA010031007">
    <property type="protein sequence ID" value="CAE7651431.1"/>
    <property type="molecule type" value="Genomic_DNA"/>
</dbReference>
<reference evidence="1" key="1">
    <citation type="submission" date="2021-02" db="EMBL/GenBank/DDBJ databases">
        <authorList>
            <person name="Dougan E. K."/>
            <person name="Rhodes N."/>
            <person name="Thang M."/>
            <person name="Chan C."/>
        </authorList>
    </citation>
    <scope>NUCLEOTIDE SEQUENCE</scope>
</reference>
<feature type="non-terminal residue" evidence="1">
    <location>
        <position position="70"/>
    </location>
</feature>
<feature type="non-terminal residue" evidence="1">
    <location>
        <position position="1"/>
    </location>
</feature>
<gene>
    <name evidence="1" type="primary">uxuA</name>
    <name evidence="1" type="ORF">SNEC2469_LOCUS18427</name>
</gene>
<keyword evidence="2" id="KW-1185">Reference proteome</keyword>